<protein>
    <submittedName>
        <fullName evidence="2">Uncharacterized protein</fullName>
    </submittedName>
</protein>
<dbReference type="EMBL" id="VSRR010083610">
    <property type="protein sequence ID" value="MPC90208.1"/>
    <property type="molecule type" value="Genomic_DNA"/>
</dbReference>
<proteinExistence type="predicted"/>
<organism evidence="2 3">
    <name type="scientific">Portunus trituberculatus</name>
    <name type="common">Swimming crab</name>
    <name type="synonym">Neptunus trituberculatus</name>
    <dbReference type="NCBI Taxonomy" id="210409"/>
    <lineage>
        <taxon>Eukaryota</taxon>
        <taxon>Metazoa</taxon>
        <taxon>Ecdysozoa</taxon>
        <taxon>Arthropoda</taxon>
        <taxon>Crustacea</taxon>
        <taxon>Multicrustacea</taxon>
        <taxon>Malacostraca</taxon>
        <taxon>Eumalacostraca</taxon>
        <taxon>Eucarida</taxon>
        <taxon>Decapoda</taxon>
        <taxon>Pleocyemata</taxon>
        <taxon>Brachyura</taxon>
        <taxon>Eubrachyura</taxon>
        <taxon>Portunoidea</taxon>
        <taxon>Portunidae</taxon>
        <taxon>Portuninae</taxon>
        <taxon>Portunus</taxon>
    </lineage>
</organism>
<comment type="caution">
    <text evidence="2">The sequence shown here is derived from an EMBL/GenBank/DDBJ whole genome shotgun (WGS) entry which is preliminary data.</text>
</comment>
<accession>A0A5B7JB84</accession>
<dbReference type="Proteomes" id="UP000324222">
    <property type="component" value="Unassembled WGS sequence"/>
</dbReference>
<evidence type="ECO:0000313" key="3">
    <source>
        <dbReference type="Proteomes" id="UP000324222"/>
    </source>
</evidence>
<dbReference type="AlphaFoldDB" id="A0A5B7JB84"/>
<reference evidence="2 3" key="1">
    <citation type="submission" date="2019-05" db="EMBL/GenBank/DDBJ databases">
        <title>Another draft genome of Portunus trituberculatus and its Hox gene families provides insights of decapod evolution.</title>
        <authorList>
            <person name="Jeong J.-H."/>
            <person name="Song I."/>
            <person name="Kim S."/>
            <person name="Choi T."/>
            <person name="Kim D."/>
            <person name="Ryu S."/>
            <person name="Kim W."/>
        </authorList>
    </citation>
    <scope>NUCLEOTIDE SEQUENCE [LARGE SCALE GENOMIC DNA]</scope>
    <source>
        <tissue evidence="2">Muscle</tissue>
    </source>
</reference>
<sequence length="72" mass="7299">MQHECPLSVSSVSARRYSSSDPRQAQVNTDTGPATRSGSSEAAGCLHLLPCSGGGGGKGYLACINPAVPHSQ</sequence>
<feature type="region of interest" description="Disordered" evidence="1">
    <location>
        <begin position="1"/>
        <end position="40"/>
    </location>
</feature>
<feature type="compositionally biased region" description="Polar residues" evidence="1">
    <location>
        <begin position="21"/>
        <end position="40"/>
    </location>
</feature>
<name>A0A5B7JB84_PORTR</name>
<evidence type="ECO:0000313" key="2">
    <source>
        <dbReference type="EMBL" id="MPC90208.1"/>
    </source>
</evidence>
<gene>
    <name evidence="2" type="ORF">E2C01_085182</name>
</gene>
<feature type="compositionally biased region" description="Low complexity" evidence="1">
    <location>
        <begin position="8"/>
        <end position="20"/>
    </location>
</feature>
<evidence type="ECO:0000256" key="1">
    <source>
        <dbReference type="SAM" id="MobiDB-lite"/>
    </source>
</evidence>
<keyword evidence="3" id="KW-1185">Reference proteome</keyword>